<dbReference type="EMBL" id="NBNE01000264">
    <property type="protein sequence ID" value="OWZ21039.1"/>
    <property type="molecule type" value="Genomic_DNA"/>
</dbReference>
<evidence type="ECO:0000313" key="2">
    <source>
        <dbReference type="Proteomes" id="UP000198211"/>
    </source>
</evidence>
<organism evidence="1 2">
    <name type="scientific">Phytophthora megakarya</name>
    <dbReference type="NCBI Taxonomy" id="4795"/>
    <lineage>
        <taxon>Eukaryota</taxon>
        <taxon>Sar</taxon>
        <taxon>Stramenopiles</taxon>
        <taxon>Oomycota</taxon>
        <taxon>Peronosporomycetes</taxon>
        <taxon>Peronosporales</taxon>
        <taxon>Peronosporaceae</taxon>
        <taxon>Phytophthora</taxon>
    </lineage>
</organism>
<sequence length="36" mass="4235">MDYEFINIKAVIFACTCVHQFIRTFDESDLAEDFSD</sequence>
<comment type="caution">
    <text evidence="1">The sequence shown here is derived from an EMBL/GenBank/DDBJ whole genome shotgun (WGS) entry which is preliminary data.</text>
</comment>
<protein>
    <submittedName>
        <fullName evidence="1">Uncharacterized protein</fullName>
    </submittedName>
</protein>
<dbReference type="AlphaFoldDB" id="A0A225WVF2"/>
<reference evidence="2" key="1">
    <citation type="submission" date="2017-03" db="EMBL/GenBank/DDBJ databases">
        <title>Phytopthora megakarya and P. palmivora, two closely related causual agents of cacao black pod achieved similar genome size and gene model numbers by different mechanisms.</title>
        <authorList>
            <person name="Ali S."/>
            <person name="Shao J."/>
            <person name="Larry D.J."/>
            <person name="Kronmiller B."/>
            <person name="Shen D."/>
            <person name="Strem M.D."/>
            <person name="Melnick R.L."/>
            <person name="Guiltinan M.J."/>
            <person name="Tyler B.M."/>
            <person name="Meinhardt L.W."/>
            <person name="Bailey B.A."/>
        </authorList>
    </citation>
    <scope>NUCLEOTIDE SEQUENCE [LARGE SCALE GENOMIC DNA]</scope>
    <source>
        <strain evidence="2">zdho120</strain>
    </source>
</reference>
<keyword evidence="2" id="KW-1185">Reference proteome</keyword>
<gene>
    <name evidence="1" type="ORF">PHMEG_0004464</name>
</gene>
<accession>A0A225WVF2</accession>
<proteinExistence type="predicted"/>
<name>A0A225WVF2_9STRA</name>
<dbReference type="OrthoDB" id="124782at2759"/>
<evidence type="ECO:0000313" key="1">
    <source>
        <dbReference type="EMBL" id="OWZ21039.1"/>
    </source>
</evidence>
<dbReference type="Proteomes" id="UP000198211">
    <property type="component" value="Unassembled WGS sequence"/>
</dbReference>